<dbReference type="SUPFAM" id="SSF103481">
    <property type="entry name" value="Multidrug resistance efflux transporter EmrE"/>
    <property type="match status" value="1"/>
</dbReference>
<evidence type="ECO:0000256" key="1">
    <source>
        <dbReference type="SAM" id="MobiDB-lite"/>
    </source>
</evidence>
<organism evidence="4 5">
    <name type="scientific">Seminavis robusta</name>
    <dbReference type="NCBI Taxonomy" id="568900"/>
    <lineage>
        <taxon>Eukaryota</taxon>
        <taxon>Sar</taxon>
        <taxon>Stramenopiles</taxon>
        <taxon>Ochrophyta</taxon>
        <taxon>Bacillariophyta</taxon>
        <taxon>Bacillariophyceae</taxon>
        <taxon>Bacillariophycidae</taxon>
        <taxon>Naviculales</taxon>
        <taxon>Naviculaceae</taxon>
        <taxon>Seminavis</taxon>
    </lineage>
</organism>
<name>A0A9N8H1X2_9STRA</name>
<evidence type="ECO:0000259" key="3">
    <source>
        <dbReference type="Pfam" id="PF00892"/>
    </source>
</evidence>
<comment type="caution">
    <text evidence="4">The sequence shown here is derived from an EMBL/GenBank/DDBJ whole genome shotgun (WGS) entry which is preliminary data.</text>
</comment>
<keyword evidence="2" id="KW-0812">Transmembrane</keyword>
<dbReference type="PANTHER" id="PTHR13146">
    <property type="match status" value="1"/>
</dbReference>
<feature type="transmembrane region" description="Helical" evidence="2">
    <location>
        <begin position="186"/>
        <end position="206"/>
    </location>
</feature>
<dbReference type="Pfam" id="PF00892">
    <property type="entry name" value="EamA"/>
    <property type="match status" value="1"/>
</dbReference>
<dbReference type="PANTHER" id="PTHR13146:SF1">
    <property type="entry name" value="SUGAR PHOSPHATE TRANSPORTER DOMAIN-CONTAINING PROTEIN"/>
    <property type="match status" value="1"/>
</dbReference>
<feature type="transmembrane region" description="Helical" evidence="2">
    <location>
        <begin position="16"/>
        <end position="33"/>
    </location>
</feature>
<gene>
    <name evidence="4" type="ORF">SEMRO_9_G007330.1</name>
</gene>
<reference evidence="4" key="1">
    <citation type="submission" date="2020-06" db="EMBL/GenBank/DDBJ databases">
        <authorList>
            <consortium name="Plant Systems Biology data submission"/>
        </authorList>
    </citation>
    <scope>NUCLEOTIDE SEQUENCE</scope>
    <source>
        <strain evidence="4">D6</strain>
    </source>
</reference>
<protein>
    <submittedName>
        <fullName evidence="4">Transporter permease protein</fullName>
    </submittedName>
</protein>
<sequence length="342" mass="37264">MTLCKDAGLADPNCQLYMLFYYLGPASVGLLMLNQAHEGLPSWPMILRAASITLFDIAAQALNYTGAALAGPTIFAIVYSSVTVWTAVFSRILLKRHLLPGQWIGIVIVFSGLALTATDNSVQVGSGVSHGLLLVTIGSAMHGLTYVMCEIVMVVPDHIMSDMPRWLQMLMGDKNTQRLSVVQNTAVQGFFAMSSLLVWQLVYTLPRMDEFILEPMHEAGTSYSKAAVILGSFALANLVHALSYFFTLRHFPGGATSAGVMKGLQAVLVFVVTAYFYCGVTGGSEMCFSPTKFSSLVTVVGGVALFGVYTEKQHRLERQRQQSPPPQPQPQQQSIQERVDKV</sequence>
<evidence type="ECO:0000256" key="2">
    <source>
        <dbReference type="SAM" id="Phobius"/>
    </source>
</evidence>
<dbReference type="GO" id="GO:0016020">
    <property type="term" value="C:membrane"/>
    <property type="evidence" value="ECO:0007669"/>
    <property type="project" value="InterPro"/>
</dbReference>
<feature type="transmembrane region" description="Helical" evidence="2">
    <location>
        <begin position="101"/>
        <end position="118"/>
    </location>
</feature>
<feature type="region of interest" description="Disordered" evidence="1">
    <location>
        <begin position="316"/>
        <end position="342"/>
    </location>
</feature>
<accession>A0A9N8H1X2</accession>
<dbReference type="OrthoDB" id="29773at2759"/>
<dbReference type="Proteomes" id="UP001153069">
    <property type="component" value="Unassembled WGS sequence"/>
</dbReference>
<dbReference type="InterPro" id="IPR037185">
    <property type="entry name" value="EmrE-like"/>
</dbReference>
<feature type="transmembrane region" description="Helical" evidence="2">
    <location>
        <begin position="259"/>
        <end position="277"/>
    </location>
</feature>
<keyword evidence="2" id="KW-0472">Membrane</keyword>
<keyword evidence="2" id="KW-1133">Transmembrane helix</keyword>
<dbReference type="InterPro" id="IPR000620">
    <property type="entry name" value="EamA_dom"/>
</dbReference>
<dbReference type="EMBL" id="CAICTM010000009">
    <property type="protein sequence ID" value="CAB9496767.1"/>
    <property type="molecule type" value="Genomic_DNA"/>
</dbReference>
<evidence type="ECO:0000313" key="4">
    <source>
        <dbReference type="EMBL" id="CAB9496767.1"/>
    </source>
</evidence>
<proteinExistence type="predicted"/>
<dbReference type="AlphaFoldDB" id="A0A9N8H1X2"/>
<evidence type="ECO:0000313" key="5">
    <source>
        <dbReference type="Proteomes" id="UP001153069"/>
    </source>
</evidence>
<feature type="transmembrane region" description="Helical" evidence="2">
    <location>
        <begin position="226"/>
        <end position="247"/>
    </location>
</feature>
<feature type="transmembrane region" description="Helical" evidence="2">
    <location>
        <begin position="130"/>
        <end position="155"/>
    </location>
</feature>
<keyword evidence="5" id="KW-1185">Reference proteome</keyword>
<feature type="transmembrane region" description="Helical" evidence="2">
    <location>
        <begin position="74"/>
        <end position="94"/>
    </location>
</feature>
<feature type="transmembrane region" description="Helical" evidence="2">
    <location>
        <begin position="293"/>
        <end position="310"/>
    </location>
</feature>
<feature type="domain" description="EamA" evidence="3">
    <location>
        <begin position="18"/>
        <end position="117"/>
    </location>
</feature>